<organism evidence="3 4">
    <name type="scientific">Candidatus Segetimicrobium genomatis</name>
    <dbReference type="NCBI Taxonomy" id="2569760"/>
    <lineage>
        <taxon>Bacteria</taxon>
        <taxon>Bacillati</taxon>
        <taxon>Candidatus Sysuimicrobiota</taxon>
        <taxon>Candidatus Sysuimicrobiia</taxon>
        <taxon>Candidatus Sysuimicrobiales</taxon>
        <taxon>Candidatus Segetimicrobiaceae</taxon>
        <taxon>Candidatus Segetimicrobium</taxon>
    </lineage>
</organism>
<evidence type="ECO:0000256" key="1">
    <source>
        <dbReference type="PROSITE-ProRule" id="PRU00339"/>
    </source>
</evidence>
<gene>
    <name evidence="3" type="ORF">E6G99_11920</name>
</gene>
<keyword evidence="2" id="KW-0472">Membrane</keyword>
<dbReference type="PROSITE" id="PS50005">
    <property type="entry name" value="TPR"/>
    <property type="match status" value="1"/>
</dbReference>
<sequence>MRIVAGSEQPAIAFPRTRGLWQSAVLMLSVLVAAALALVLVPPFMADLELGRAIESADAAYLDEAEAHLQRAVAWTPGNATLHRMLGDVYTSMMLFRRPRELYLGKALTAYHEAARLSPQDSLTYTRMGWAHLYGGEAAAAEQAFLQARTLDPNNPYIHYSLGTSHLWQKKLANARTEFEIAQRYYPAAPEIKASLEEVDRLVTAR</sequence>
<evidence type="ECO:0000313" key="3">
    <source>
        <dbReference type="EMBL" id="TMJ02789.1"/>
    </source>
</evidence>
<keyword evidence="2" id="KW-1133">Transmembrane helix</keyword>
<evidence type="ECO:0000256" key="2">
    <source>
        <dbReference type="SAM" id="Phobius"/>
    </source>
</evidence>
<keyword evidence="2" id="KW-0812">Transmembrane</keyword>
<dbReference type="AlphaFoldDB" id="A0A537L459"/>
<proteinExistence type="predicted"/>
<dbReference type="InterPro" id="IPR011990">
    <property type="entry name" value="TPR-like_helical_dom_sf"/>
</dbReference>
<name>A0A537L459_9BACT</name>
<reference evidence="3 4" key="1">
    <citation type="journal article" date="2019" name="Nat. Microbiol.">
        <title>Mediterranean grassland soil C-N compound turnover is dependent on rainfall and depth, and is mediated by genomically divergent microorganisms.</title>
        <authorList>
            <person name="Diamond S."/>
            <person name="Andeer P.F."/>
            <person name="Li Z."/>
            <person name="Crits-Christoph A."/>
            <person name="Burstein D."/>
            <person name="Anantharaman K."/>
            <person name="Lane K.R."/>
            <person name="Thomas B.C."/>
            <person name="Pan C."/>
            <person name="Northen T.R."/>
            <person name="Banfield J.F."/>
        </authorList>
    </citation>
    <scope>NUCLEOTIDE SEQUENCE [LARGE SCALE GENOMIC DNA]</scope>
    <source>
        <strain evidence="3">NP_2</strain>
    </source>
</reference>
<feature type="transmembrane region" description="Helical" evidence="2">
    <location>
        <begin position="20"/>
        <end position="41"/>
    </location>
</feature>
<comment type="caution">
    <text evidence="3">The sequence shown here is derived from an EMBL/GenBank/DDBJ whole genome shotgun (WGS) entry which is preliminary data.</text>
</comment>
<dbReference type="EMBL" id="VBAJ01000294">
    <property type="protein sequence ID" value="TMJ02789.1"/>
    <property type="molecule type" value="Genomic_DNA"/>
</dbReference>
<dbReference type="Proteomes" id="UP000318661">
    <property type="component" value="Unassembled WGS sequence"/>
</dbReference>
<feature type="repeat" description="TPR" evidence="1">
    <location>
        <begin position="122"/>
        <end position="155"/>
    </location>
</feature>
<keyword evidence="1" id="KW-0802">TPR repeat</keyword>
<dbReference type="InterPro" id="IPR019734">
    <property type="entry name" value="TPR_rpt"/>
</dbReference>
<accession>A0A537L459</accession>
<dbReference type="SMART" id="SM00028">
    <property type="entry name" value="TPR"/>
    <property type="match status" value="2"/>
</dbReference>
<dbReference type="SUPFAM" id="SSF48452">
    <property type="entry name" value="TPR-like"/>
    <property type="match status" value="1"/>
</dbReference>
<evidence type="ECO:0000313" key="4">
    <source>
        <dbReference type="Proteomes" id="UP000318661"/>
    </source>
</evidence>
<dbReference type="Gene3D" id="1.25.40.10">
    <property type="entry name" value="Tetratricopeptide repeat domain"/>
    <property type="match status" value="1"/>
</dbReference>
<protein>
    <submittedName>
        <fullName evidence="3">Uncharacterized protein</fullName>
    </submittedName>
</protein>